<evidence type="ECO:0000313" key="2">
    <source>
        <dbReference type="Proteomes" id="UP001165275"/>
    </source>
</evidence>
<dbReference type="Proteomes" id="UP001165275">
    <property type="component" value="Unassembled WGS sequence"/>
</dbReference>
<dbReference type="RefSeq" id="WP_248945752.1">
    <property type="nucleotide sequence ID" value="NZ_CBCSGY010000035.1"/>
</dbReference>
<gene>
    <name evidence="1" type="ORF">KAJ71_10945</name>
</gene>
<comment type="caution">
    <text evidence="1">The sequence shown here is derived from an EMBL/GenBank/DDBJ whole genome shotgun (WGS) entry which is preliminary data.</text>
</comment>
<proteinExistence type="predicted"/>
<keyword evidence="2" id="KW-1185">Reference proteome</keyword>
<organism evidence="1 2">
    <name type="scientific">Serratia silvae</name>
    <dbReference type="NCBI Taxonomy" id="2824122"/>
    <lineage>
        <taxon>Bacteria</taxon>
        <taxon>Pseudomonadati</taxon>
        <taxon>Pseudomonadota</taxon>
        <taxon>Gammaproteobacteria</taxon>
        <taxon>Enterobacterales</taxon>
        <taxon>Yersiniaceae</taxon>
        <taxon>Serratia</taxon>
    </lineage>
</organism>
<name>A0ABT0KC62_9GAMM</name>
<dbReference type="EMBL" id="JAGQDC010000007">
    <property type="protein sequence ID" value="MCL1029536.1"/>
    <property type="molecule type" value="Genomic_DNA"/>
</dbReference>
<protein>
    <recommendedName>
        <fullName evidence="3">DUF2271 domain-containing protein</fullName>
    </recommendedName>
</protein>
<evidence type="ECO:0000313" key="1">
    <source>
        <dbReference type="EMBL" id="MCL1029536.1"/>
    </source>
</evidence>
<reference evidence="1" key="1">
    <citation type="submission" date="2021-04" db="EMBL/GenBank/DDBJ databases">
        <title>Genome sequence of Serratia sp. arafor3.</title>
        <authorList>
            <person name="Besaury L."/>
        </authorList>
    </citation>
    <scope>NUCLEOTIDE SEQUENCE</scope>
    <source>
        <strain evidence="1">Arafor3</strain>
    </source>
</reference>
<accession>A0ABT0KC62</accession>
<dbReference type="PROSITE" id="PS51257">
    <property type="entry name" value="PROKAR_LIPOPROTEIN"/>
    <property type="match status" value="1"/>
</dbReference>
<sequence length="238" mass="26265">MKKTTVALSLLFLTACQQETKQFTHGNISVDIKTGEQWQHSFKLFWGIKVKNDPQIAIWLEDMEGRYLSTVYVSKKIATQGWIFSGGNRRKEALPYWSHKRGVQDNDGLYLPSKKAPLPDAITGATPSADFDLKISQPNGQAQFILKAEFNHSTDFNDYYPKSAKPGDAGYSGGEEGSGQPALVYQAVIDLSSQQKTFKAQLIGHSSPNGSNGELFDDLSTITSAKDIVKEIVVDIVD</sequence>
<evidence type="ECO:0008006" key="3">
    <source>
        <dbReference type="Google" id="ProtNLM"/>
    </source>
</evidence>